<keyword evidence="5" id="KW-0413">Isomerase</keyword>
<feature type="compositionally biased region" description="Basic and acidic residues" evidence="3">
    <location>
        <begin position="91"/>
        <end position="103"/>
    </location>
</feature>
<dbReference type="InterPro" id="IPR036663">
    <property type="entry name" value="Fumarylacetoacetase_C_sf"/>
</dbReference>
<dbReference type="Pfam" id="PF01557">
    <property type="entry name" value="FAA_hydrolase"/>
    <property type="match status" value="1"/>
</dbReference>
<protein>
    <submittedName>
        <fullName evidence="5">5-carboxymethyl-2-hydroxymuconate isomerase</fullName>
    </submittedName>
</protein>
<evidence type="ECO:0000256" key="3">
    <source>
        <dbReference type="SAM" id="MobiDB-lite"/>
    </source>
</evidence>
<dbReference type="AlphaFoldDB" id="A0A1X3GUV4"/>
<evidence type="ECO:0000256" key="1">
    <source>
        <dbReference type="ARBA" id="ARBA00010211"/>
    </source>
</evidence>
<evidence type="ECO:0000259" key="4">
    <source>
        <dbReference type="Pfam" id="PF01557"/>
    </source>
</evidence>
<dbReference type="SUPFAM" id="SSF56529">
    <property type="entry name" value="FAH"/>
    <property type="match status" value="1"/>
</dbReference>
<feature type="domain" description="Fumarylacetoacetase-like C-terminal" evidence="4">
    <location>
        <begin position="76"/>
        <end position="288"/>
    </location>
</feature>
<sequence length="302" mass="32837">MKLVCAVYREAARVGVVLGETAVLLPKEFGDLLSIIEGGAEALAEVKALAGGKEAEHVPLPDLALLPPIRRFRRDILCTGWNYLDHFNEGKEKRASQETKEPPKAPTFFTKGPDTVIGPRDPIAFDPRISTKWDYEAELAVVIGKAGRSIPEREAAAHIFGYCLANDVSQRDLQRRHGGQWLKGKSIDGTMPIGPYLVTPDEVDPGTVRLQCLLNGEVRQDASVSQMAFPVERLIAELSFGMTLRPGDILLTGTPSGVGFARTPPILLAEGDEVIVRGTGLGELRNCLKRVDLFGDSDVSLE</sequence>
<comment type="caution">
    <text evidence="5">The sequence shown here is derived from an EMBL/GenBank/DDBJ whole genome shotgun (WGS) entry which is preliminary data.</text>
</comment>
<comment type="similarity">
    <text evidence="1">Belongs to the FAH family.</text>
</comment>
<feature type="region of interest" description="Disordered" evidence="3">
    <location>
        <begin position="91"/>
        <end position="113"/>
    </location>
</feature>
<dbReference type="OrthoDB" id="5197601at2"/>
<dbReference type="FunFam" id="3.90.850.10:FF:000002">
    <property type="entry name" value="2-hydroxyhepta-2,4-diene-1,7-dioate isomerase"/>
    <property type="match status" value="1"/>
</dbReference>
<evidence type="ECO:0000313" key="6">
    <source>
        <dbReference type="Proteomes" id="UP000193553"/>
    </source>
</evidence>
<keyword evidence="2" id="KW-0479">Metal-binding</keyword>
<dbReference type="InterPro" id="IPR011234">
    <property type="entry name" value="Fumarylacetoacetase-like_C"/>
</dbReference>
<dbReference type="GO" id="GO:0046872">
    <property type="term" value="F:metal ion binding"/>
    <property type="evidence" value="ECO:0007669"/>
    <property type="project" value="UniProtKB-KW"/>
</dbReference>
<reference evidence="5 6" key="1">
    <citation type="submission" date="2017-03" db="EMBL/GenBank/DDBJ databases">
        <title>Whole genome sequences of fourteen strains of Bradyrhizobium canariense and one strain of Bradyrhizobium japonicum isolated from Lupinus (Papilionoideae: Genisteae) species in Algeria.</title>
        <authorList>
            <person name="Crovadore J."/>
            <person name="Chekireb D."/>
            <person name="Brachmann A."/>
            <person name="Chablais R."/>
            <person name="Cochard B."/>
            <person name="Lefort F."/>
        </authorList>
    </citation>
    <scope>NUCLEOTIDE SEQUENCE [LARGE SCALE GENOMIC DNA]</scope>
    <source>
        <strain evidence="5 6">UBMA195</strain>
    </source>
</reference>
<dbReference type="EMBL" id="NAFI01000114">
    <property type="protein sequence ID" value="OSJ19139.1"/>
    <property type="molecule type" value="Genomic_DNA"/>
</dbReference>
<name>A0A1X3GUV4_9BRAD</name>
<dbReference type="PANTHER" id="PTHR42796">
    <property type="entry name" value="FUMARYLACETOACETATE HYDROLASE DOMAIN-CONTAINING PROTEIN 2A-RELATED"/>
    <property type="match status" value="1"/>
</dbReference>
<dbReference type="GO" id="GO:0016853">
    <property type="term" value="F:isomerase activity"/>
    <property type="evidence" value="ECO:0007669"/>
    <property type="project" value="UniProtKB-KW"/>
</dbReference>
<dbReference type="Gene3D" id="3.90.850.10">
    <property type="entry name" value="Fumarylacetoacetase-like, C-terminal domain"/>
    <property type="match status" value="1"/>
</dbReference>
<organism evidence="5 6">
    <name type="scientific">Bradyrhizobium canariense</name>
    <dbReference type="NCBI Taxonomy" id="255045"/>
    <lineage>
        <taxon>Bacteria</taxon>
        <taxon>Pseudomonadati</taxon>
        <taxon>Pseudomonadota</taxon>
        <taxon>Alphaproteobacteria</taxon>
        <taxon>Hyphomicrobiales</taxon>
        <taxon>Nitrobacteraceae</taxon>
        <taxon>Bradyrhizobium</taxon>
    </lineage>
</organism>
<accession>A0A1X3GUV4</accession>
<gene>
    <name evidence="5" type="ORF">BSZ18_00880</name>
</gene>
<proteinExistence type="inferred from homology"/>
<evidence type="ECO:0000313" key="5">
    <source>
        <dbReference type="EMBL" id="OSJ19139.1"/>
    </source>
</evidence>
<dbReference type="InterPro" id="IPR051121">
    <property type="entry name" value="FAH"/>
</dbReference>
<dbReference type="PANTHER" id="PTHR42796:SF4">
    <property type="entry name" value="FUMARYLACETOACETATE HYDROLASE DOMAIN-CONTAINING PROTEIN 2A"/>
    <property type="match status" value="1"/>
</dbReference>
<evidence type="ECO:0000256" key="2">
    <source>
        <dbReference type="ARBA" id="ARBA00022723"/>
    </source>
</evidence>
<dbReference type="GO" id="GO:0019752">
    <property type="term" value="P:carboxylic acid metabolic process"/>
    <property type="evidence" value="ECO:0007669"/>
    <property type="project" value="UniProtKB-ARBA"/>
</dbReference>
<dbReference type="Proteomes" id="UP000193553">
    <property type="component" value="Unassembled WGS sequence"/>
</dbReference>